<organism evidence="1 2">
    <name type="scientific">Sinorhizobium sojae CCBAU 05684</name>
    <dbReference type="NCBI Taxonomy" id="716928"/>
    <lineage>
        <taxon>Bacteria</taxon>
        <taxon>Pseudomonadati</taxon>
        <taxon>Pseudomonadota</taxon>
        <taxon>Alphaproteobacteria</taxon>
        <taxon>Hyphomicrobiales</taxon>
        <taxon>Rhizobiaceae</taxon>
        <taxon>Sinorhizobium/Ensifer group</taxon>
        <taxon>Sinorhizobium</taxon>
    </lineage>
</organism>
<evidence type="ECO:0000313" key="1">
    <source>
        <dbReference type="EMBL" id="ASY66463.1"/>
    </source>
</evidence>
<dbReference type="OrthoDB" id="9083851at2"/>
<geneLocation type="plasmid" evidence="2">
    <name>psj05684b</name>
</geneLocation>
<reference evidence="1 2" key="1">
    <citation type="submission" date="2017-08" db="EMBL/GenBank/DDBJ databases">
        <title>Multipartite genome sequences of Sinorhizobium species nodulating soybeans.</title>
        <authorList>
            <person name="Tian C.F."/>
        </authorList>
    </citation>
    <scope>NUCLEOTIDE SEQUENCE [LARGE SCALE GENOMIC DNA]</scope>
    <source>
        <strain evidence="1 2">CCBAU 05684</strain>
        <plasmid evidence="2">psj05684b</plasmid>
    </source>
</reference>
<dbReference type="InterPro" id="IPR014710">
    <property type="entry name" value="RmlC-like_jellyroll"/>
</dbReference>
<evidence type="ECO:0000313" key="2">
    <source>
        <dbReference type="Proteomes" id="UP000217211"/>
    </source>
</evidence>
<dbReference type="RefSeq" id="WP_034859496.1">
    <property type="nucleotide sequence ID" value="NZ_AJQT01000123.1"/>
</dbReference>
<name>A0A249PKK3_9HYPH</name>
<keyword evidence="2" id="KW-1185">Reference proteome</keyword>
<dbReference type="EMBL" id="CP023068">
    <property type="protein sequence ID" value="ASY66463.1"/>
    <property type="molecule type" value="Genomic_DNA"/>
</dbReference>
<dbReference type="KEGG" id="esj:SJ05684_b54810"/>
<dbReference type="Proteomes" id="UP000217211">
    <property type="component" value="Plasmid pSJ05684b"/>
</dbReference>
<dbReference type="Gene3D" id="2.60.120.10">
    <property type="entry name" value="Jelly Rolls"/>
    <property type="match status" value="1"/>
</dbReference>
<proteinExistence type="predicted"/>
<dbReference type="Pfam" id="PF16867">
    <property type="entry name" value="DMSP_lyase"/>
    <property type="match status" value="1"/>
</dbReference>
<dbReference type="GO" id="GO:0047869">
    <property type="term" value="F:dimethylpropiothetin dethiomethylase activity"/>
    <property type="evidence" value="ECO:0007669"/>
    <property type="project" value="InterPro"/>
</dbReference>
<dbReference type="STRING" id="716928.GCA_000261485_05225"/>
<keyword evidence="1" id="KW-0614">Plasmid</keyword>
<protein>
    <recommendedName>
        <fullName evidence="3">Transcriptional regulator protein</fullName>
    </recommendedName>
</protein>
<dbReference type="SUPFAM" id="SSF51182">
    <property type="entry name" value="RmlC-like cupins"/>
    <property type="match status" value="1"/>
</dbReference>
<dbReference type="eggNOG" id="COG0662">
    <property type="taxonomic scope" value="Bacteria"/>
</dbReference>
<sequence length="223" mass="23837">MTVSALTTFLDCFAAALDRDPKPVPGSHATRLRRIARQLPPIKDTPAGRVPIQAVCEAELASHAVQSPLAGALAGLLPSLHITRSSNYLANPPSSDFGENYGYGVICGPGDGPPALIQDPEIAFGLMFLGPKTHYPLHHHPADEIYYTVTGPSFWRAGTANWTSYGTDAIIHHPPWLPHATLSAERPLVLLYIWHGDLVTDAAFIADTMTADAARSSVGLDAT</sequence>
<dbReference type="InterPro" id="IPR011051">
    <property type="entry name" value="RmlC_Cupin_sf"/>
</dbReference>
<dbReference type="InterPro" id="IPR031723">
    <property type="entry name" value="DMSP_lyase"/>
</dbReference>
<gene>
    <name evidence="1" type="ORF">SJ05684_b54810</name>
</gene>
<evidence type="ECO:0008006" key="3">
    <source>
        <dbReference type="Google" id="ProtNLM"/>
    </source>
</evidence>
<accession>A0A249PKK3</accession>
<dbReference type="AlphaFoldDB" id="A0A249PKK3"/>